<dbReference type="SUPFAM" id="SSF53756">
    <property type="entry name" value="UDP-Glycosyltransferase/glycogen phosphorylase"/>
    <property type="match status" value="1"/>
</dbReference>
<dbReference type="GO" id="GO:0016757">
    <property type="term" value="F:glycosyltransferase activity"/>
    <property type="evidence" value="ECO:0007669"/>
    <property type="project" value="InterPro"/>
</dbReference>
<dbReference type="InterPro" id="IPR050834">
    <property type="entry name" value="Glycosyltransf_2"/>
</dbReference>
<sequence>MIKKTWGALGVLKRKVDRTRIESGAHSKPMNIWYFTFEYPPYFGGGLAEYMRQLTLFHAARPSDRAVIFTLDRSINGLYEETDIAPNIKLIKVNVLRGVNQKDIGYWVSVSNEFSRLLLFFLSECGGLVARFGRPQAIEFADGFGIGYIALKQRLALHPALRDIPIIILAHTPTYFIDRLNRQPIYKLPVFWHGLMERECLSSADAVISPSKILVDRLAADLPCGSAPVAIIRNPYEPEGGYDQPLAPETGDFDHFYMASRLTHWKGVNHLVEAFALLWSSGSTVKLRLYGKDTIDVSAGASTRELLEKRFARYVDKGLLIFEGLVPRAVIEEKARRAYAQIHPSLFDNFPYSVLEAMSSGGLCIINKECGVAEISDDGLSVITIDSERPETIVAAVERVIRMTLDDRARMRAAAREVVRRHCSYTAFAEAKTTFLEKLVVASDRSSYPFFVDRGVVSNQIESIPPKNDFLKKAARSPVRVADRSGLTVAIPYFNMGAFIDATLHSVFNSSYQDLYVNLVDDGSTDYVSQQKLDELEDRHADKGDRFRILRIPNGGVANARNHGIRESRTEFVTLLDADDLVHHKYYERAVSILKAYNNVSFVGCWIEDFNEDGRIRNWATWNAEPPLQLVMNQTNCQSLVYRRSAFLLHGQHDPSLRMFLDDWEGMISLIAHSHRGVMIPEPLFFYRIRGNSIFRSRGGLWDLNFESLVLKHGEVYDRWGRHITAFLNANGPNNFYHIAGKPSALSK</sequence>
<dbReference type="KEGG" id="mpar:F7D14_15940"/>
<protein>
    <submittedName>
        <fullName evidence="4">Glycosyltransferase</fullName>
    </submittedName>
</protein>
<dbReference type="GO" id="GO:0044010">
    <property type="term" value="P:single-species biofilm formation"/>
    <property type="evidence" value="ECO:0007669"/>
    <property type="project" value="TreeGrafter"/>
</dbReference>
<dbReference type="InterPro" id="IPR028098">
    <property type="entry name" value="Glyco_trans_4-like_N"/>
</dbReference>
<dbReference type="Gene3D" id="3.40.50.2000">
    <property type="entry name" value="Glycogen Phosphorylase B"/>
    <property type="match status" value="2"/>
</dbReference>
<proteinExistence type="predicted"/>
<dbReference type="Pfam" id="PF00534">
    <property type="entry name" value="Glycos_transf_1"/>
    <property type="match status" value="1"/>
</dbReference>
<dbReference type="AlphaFoldDB" id="A0A6B8M1S7"/>
<reference evidence="4 5" key="1">
    <citation type="submission" date="2019-09" db="EMBL/GenBank/DDBJ databases">
        <title>Isolation and complete genome sequencing of Methylocystis species.</title>
        <authorList>
            <person name="Rumah B.L."/>
            <person name="Stead C.E."/>
            <person name="Stevens B.C."/>
            <person name="Minton N.P."/>
            <person name="Grosse-Honebrink A."/>
            <person name="Zhang Y."/>
        </authorList>
    </citation>
    <scope>NUCLEOTIDE SEQUENCE [LARGE SCALE GENOMIC DNA]</scope>
    <source>
        <strain evidence="4 5">BRCS2</strain>
    </source>
</reference>
<dbReference type="Proteomes" id="UP000422569">
    <property type="component" value="Chromosome"/>
</dbReference>
<evidence type="ECO:0000313" key="4">
    <source>
        <dbReference type="EMBL" id="QGM98827.1"/>
    </source>
</evidence>
<feature type="domain" description="Glycosyltransferase subfamily 4-like N-terminal" evidence="3">
    <location>
        <begin position="81"/>
        <end position="238"/>
    </location>
</feature>
<dbReference type="InterPro" id="IPR001296">
    <property type="entry name" value="Glyco_trans_1"/>
</dbReference>
<dbReference type="PANTHER" id="PTHR43685:SF2">
    <property type="entry name" value="GLYCOSYLTRANSFERASE 2-LIKE DOMAIN-CONTAINING PROTEIN"/>
    <property type="match status" value="1"/>
</dbReference>
<dbReference type="CDD" id="cd03801">
    <property type="entry name" value="GT4_PimA-like"/>
    <property type="match status" value="1"/>
</dbReference>
<evidence type="ECO:0000259" key="1">
    <source>
        <dbReference type="Pfam" id="PF00534"/>
    </source>
</evidence>
<evidence type="ECO:0000259" key="2">
    <source>
        <dbReference type="Pfam" id="PF00535"/>
    </source>
</evidence>
<organism evidence="4 5">
    <name type="scientific">Methylocystis parvus</name>
    <dbReference type="NCBI Taxonomy" id="134"/>
    <lineage>
        <taxon>Bacteria</taxon>
        <taxon>Pseudomonadati</taxon>
        <taxon>Pseudomonadota</taxon>
        <taxon>Alphaproteobacteria</taxon>
        <taxon>Hyphomicrobiales</taxon>
        <taxon>Methylocystaceae</taxon>
        <taxon>Methylocystis</taxon>
    </lineage>
</organism>
<gene>
    <name evidence="4" type="ORF">F7D14_15940</name>
</gene>
<dbReference type="Gene3D" id="3.90.550.10">
    <property type="entry name" value="Spore Coat Polysaccharide Biosynthesis Protein SpsA, Chain A"/>
    <property type="match status" value="1"/>
</dbReference>
<evidence type="ECO:0000259" key="3">
    <source>
        <dbReference type="Pfam" id="PF13439"/>
    </source>
</evidence>
<dbReference type="PANTHER" id="PTHR43685">
    <property type="entry name" value="GLYCOSYLTRANSFERASE"/>
    <property type="match status" value="1"/>
</dbReference>
<feature type="domain" description="Glycosyltransferase 2-like" evidence="2">
    <location>
        <begin position="488"/>
        <end position="629"/>
    </location>
</feature>
<dbReference type="CDD" id="cd00761">
    <property type="entry name" value="Glyco_tranf_GTA_type"/>
    <property type="match status" value="1"/>
</dbReference>
<dbReference type="EMBL" id="CP044331">
    <property type="protein sequence ID" value="QGM98827.1"/>
    <property type="molecule type" value="Genomic_DNA"/>
</dbReference>
<dbReference type="SUPFAM" id="SSF53448">
    <property type="entry name" value="Nucleotide-diphospho-sugar transferases"/>
    <property type="match status" value="1"/>
</dbReference>
<evidence type="ECO:0000313" key="5">
    <source>
        <dbReference type="Proteomes" id="UP000422569"/>
    </source>
</evidence>
<keyword evidence="5" id="KW-1185">Reference proteome</keyword>
<dbReference type="Pfam" id="PF13439">
    <property type="entry name" value="Glyco_transf_4"/>
    <property type="match status" value="1"/>
</dbReference>
<dbReference type="Pfam" id="PF00535">
    <property type="entry name" value="Glycos_transf_2"/>
    <property type="match status" value="1"/>
</dbReference>
<dbReference type="InterPro" id="IPR001173">
    <property type="entry name" value="Glyco_trans_2-like"/>
</dbReference>
<keyword evidence="4" id="KW-0808">Transferase</keyword>
<name>A0A6B8M1S7_9HYPH</name>
<accession>A0A6B8M1S7</accession>
<feature type="domain" description="Glycosyl transferase family 1" evidence="1">
    <location>
        <begin position="256"/>
        <end position="417"/>
    </location>
</feature>
<dbReference type="InterPro" id="IPR029044">
    <property type="entry name" value="Nucleotide-diphossugar_trans"/>
</dbReference>